<comment type="caution">
    <text evidence="1">The sequence shown here is derived from an EMBL/GenBank/DDBJ whole genome shotgun (WGS) entry which is preliminary data.</text>
</comment>
<name>A0A392T203_9FABA</name>
<evidence type="ECO:0000313" key="1">
    <source>
        <dbReference type="EMBL" id="MCI54407.1"/>
    </source>
</evidence>
<proteinExistence type="predicted"/>
<dbReference type="EMBL" id="LXQA010478770">
    <property type="protein sequence ID" value="MCI54407.1"/>
    <property type="molecule type" value="Genomic_DNA"/>
</dbReference>
<protein>
    <submittedName>
        <fullName evidence="1">Uncharacterized protein</fullName>
    </submittedName>
</protein>
<dbReference type="AlphaFoldDB" id="A0A392T203"/>
<evidence type="ECO:0000313" key="2">
    <source>
        <dbReference type="Proteomes" id="UP000265520"/>
    </source>
</evidence>
<feature type="non-terminal residue" evidence="1">
    <location>
        <position position="78"/>
    </location>
</feature>
<accession>A0A392T203</accession>
<dbReference type="Proteomes" id="UP000265520">
    <property type="component" value="Unassembled WGS sequence"/>
</dbReference>
<sequence length="78" mass="8789">MSSSGIDHLVDVDGEFVPDSLPDFEGEDARKEGEAKILLGIQKEVGFTFAIDDVEIQNKLVELENIDREKNDVREQVR</sequence>
<reference evidence="1 2" key="1">
    <citation type="journal article" date="2018" name="Front. Plant Sci.">
        <title>Red Clover (Trifolium pratense) and Zigzag Clover (T. medium) - A Picture of Genomic Similarities and Differences.</title>
        <authorList>
            <person name="Dluhosova J."/>
            <person name="Istvanek J."/>
            <person name="Nedelnik J."/>
            <person name="Repkova J."/>
        </authorList>
    </citation>
    <scope>NUCLEOTIDE SEQUENCE [LARGE SCALE GENOMIC DNA]</scope>
    <source>
        <strain evidence="2">cv. 10/8</strain>
        <tissue evidence="1">Leaf</tissue>
    </source>
</reference>
<organism evidence="1 2">
    <name type="scientific">Trifolium medium</name>
    <dbReference type="NCBI Taxonomy" id="97028"/>
    <lineage>
        <taxon>Eukaryota</taxon>
        <taxon>Viridiplantae</taxon>
        <taxon>Streptophyta</taxon>
        <taxon>Embryophyta</taxon>
        <taxon>Tracheophyta</taxon>
        <taxon>Spermatophyta</taxon>
        <taxon>Magnoliopsida</taxon>
        <taxon>eudicotyledons</taxon>
        <taxon>Gunneridae</taxon>
        <taxon>Pentapetalae</taxon>
        <taxon>rosids</taxon>
        <taxon>fabids</taxon>
        <taxon>Fabales</taxon>
        <taxon>Fabaceae</taxon>
        <taxon>Papilionoideae</taxon>
        <taxon>50 kb inversion clade</taxon>
        <taxon>NPAAA clade</taxon>
        <taxon>Hologalegina</taxon>
        <taxon>IRL clade</taxon>
        <taxon>Trifolieae</taxon>
        <taxon>Trifolium</taxon>
    </lineage>
</organism>
<keyword evidence="2" id="KW-1185">Reference proteome</keyword>